<sequence>MKVSRDSLGRGLEVEAALVDEAAWELKEAVASMAVGSLDMDVDSPPHLPVETFANRISLSWTQPFDARRELGAMTRFAFHPSCVFINDEH</sequence>
<comment type="caution">
    <text evidence="1">The sequence shown here is derived from an EMBL/GenBank/DDBJ whole genome shotgun (WGS) entry which is preliminary data.</text>
</comment>
<evidence type="ECO:0000313" key="2">
    <source>
        <dbReference type="Proteomes" id="UP000823388"/>
    </source>
</evidence>
<proteinExistence type="predicted"/>
<keyword evidence="2" id="KW-1185">Reference proteome</keyword>
<organism evidence="1 2">
    <name type="scientific">Panicum virgatum</name>
    <name type="common">Blackwell switchgrass</name>
    <dbReference type="NCBI Taxonomy" id="38727"/>
    <lineage>
        <taxon>Eukaryota</taxon>
        <taxon>Viridiplantae</taxon>
        <taxon>Streptophyta</taxon>
        <taxon>Embryophyta</taxon>
        <taxon>Tracheophyta</taxon>
        <taxon>Spermatophyta</taxon>
        <taxon>Magnoliopsida</taxon>
        <taxon>Liliopsida</taxon>
        <taxon>Poales</taxon>
        <taxon>Poaceae</taxon>
        <taxon>PACMAD clade</taxon>
        <taxon>Panicoideae</taxon>
        <taxon>Panicodae</taxon>
        <taxon>Paniceae</taxon>
        <taxon>Panicinae</taxon>
        <taxon>Panicum</taxon>
        <taxon>Panicum sect. Hiantes</taxon>
    </lineage>
</organism>
<dbReference type="Proteomes" id="UP000823388">
    <property type="component" value="Chromosome 3K"/>
</dbReference>
<accession>A0A8T0V1N0</accession>
<protein>
    <submittedName>
        <fullName evidence="1">Uncharacterized protein</fullName>
    </submittedName>
</protein>
<evidence type="ECO:0000313" key="1">
    <source>
        <dbReference type="EMBL" id="KAG2628278.1"/>
    </source>
</evidence>
<name>A0A8T0V1N0_PANVG</name>
<reference evidence="1 2" key="1">
    <citation type="submission" date="2020-05" db="EMBL/GenBank/DDBJ databases">
        <title>WGS assembly of Panicum virgatum.</title>
        <authorList>
            <person name="Lovell J.T."/>
            <person name="Jenkins J."/>
            <person name="Shu S."/>
            <person name="Juenger T.E."/>
            <person name="Schmutz J."/>
        </authorList>
    </citation>
    <scope>NUCLEOTIDE SEQUENCE [LARGE SCALE GENOMIC DNA]</scope>
    <source>
        <strain evidence="2">cv. AP13</strain>
    </source>
</reference>
<dbReference type="EMBL" id="CM029041">
    <property type="protein sequence ID" value="KAG2628278.1"/>
    <property type="molecule type" value="Genomic_DNA"/>
</dbReference>
<dbReference type="AlphaFoldDB" id="A0A8T0V1N0"/>
<gene>
    <name evidence="1" type="ORF">PVAP13_3KG240527</name>
</gene>